<feature type="compositionally biased region" description="Polar residues" evidence="1">
    <location>
        <begin position="819"/>
        <end position="850"/>
    </location>
</feature>
<sequence>MATLQRSHDRQSNTERGTALEATQDGFDARSHGPDNSTRHPSFGPKAPINGRLGFHTKHFKSGSVSTGGSTATASTAAMRLRESPDDKPFALFTSRSKPTVLPPRLESHRTSDSPHSGKQGFFTSALRSKRPPTSSEGSSGDGKGNKVPLRLETQSNRAAKAASNPPRSVQKNAIDLRGRDHAEAGAPPTSIPSDKKVQSAPKSRGSIRSRLGARPKVVETDGGLFTSRRMLVDSDVGSVGDNETNGASGAEHMQLDGRDSNRSVDDVNSSNYGRDLSEGDRRDGDIAIPDFQQSPAVQLPERHYLSGRGSEAKTSRDSVTRITTSEQPLDNNVVVPPNGFLSRKAREGKRQQEDEREWRARDLGLASGVASNDVPQVAASCEDISPASSSAGSETQSTAHVGGRGPRQEGSKGASLQERSRERSVPLVLRNTSAAKRVRLSKKPYSIPSPDDVRVRIPESEAPPTAGSTKSSTGGKRELPRINVEANINSNAHVLQSPHVIAISPVSPKSDVSVISSAEDPYFVDEDGAGLSMVESEKIGAKTSVGNNGPYIKRHLGPVGSPSVSGDVIDVDSSNVGQLKRTRTDSSALQRHSPLTTQNSRSRPLVDLTLEDADGPMEMSRSPDLVDLTPAADVAYSRLPRQLADNRQSSHLPRKEALHPRGQYSGARPMERWTHSRVHPQEYDLYDDSPIEYEEPFVDTRGYVYDIGPNGEYYTRGDIFDDDQEMYMAPDQYLPPAGINQQSPPLQTHPHMASVAQRRNSRLDTSSSSSLPGVLPQGQNPPETENQRSYSGSQFAQDTGGYYVKGGIKMPYRPPAEASQNKHLADTANSQPVANVSTPVPPSAHNSSKTSRKMLSEKFRELLESAIPISNPQSPTSVSEAMPSLPSEDALDDDANSIVQVTYFPGGAEELGQGDNDHSQHEREREDEELLDTGYSSIVQQEDQQSQSVNVKKDPEQIAGGSNPPNAPELNSAPSFHEHPQTPNTMPPRGGGADRDYVYRSQPRVGPYQRVMPSAHPLRGFPPSSSRYQAPRGFYPGPYPRVMHPVSHFGDREWRYRHAPQMYAHRNTEPTDTYPPSQRQLGAPLDYSRRESPSDRQVDWNRHGGPSRAAQQAMRGGRP</sequence>
<feature type="compositionally biased region" description="Basic and acidic residues" evidence="1">
    <location>
        <begin position="916"/>
        <end position="925"/>
    </location>
</feature>
<feature type="compositionally biased region" description="Polar residues" evidence="1">
    <location>
        <begin position="114"/>
        <end position="139"/>
    </location>
</feature>
<proteinExistence type="predicted"/>
<feature type="compositionally biased region" description="Basic and acidic residues" evidence="1">
    <location>
        <begin position="301"/>
        <end position="320"/>
    </location>
</feature>
<feature type="region of interest" description="Disordered" evidence="1">
    <location>
        <begin position="869"/>
        <end position="895"/>
    </location>
</feature>
<feature type="compositionally biased region" description="Low complexity" evidence="1">
    <location>
        <begin position="62"/>
        <end position="78"/>
    </location>
</feature>
<feature type="compositionally biased region" description="Polar residues" evidence="1">
    <location>
        <begin position="778"/>
        <end position="798"/>
    </location>
</feature>
<feature type="compositionally biased region" description="Basic and acidic residues" evidence="1">
    <location>
        <begin position="254"/>
        <end position="266"/>
    </location>
</feature>
<name>A0A139AXB9_GONPJ</name>
<reference evidence="2 3" key="1">
    <citation type="journal article" date="2015" name="Genome Biol. Evol.">
        <title>Phylogenomic analyses indicate that early fungi evolved digesting cell walls of algal ancestors of land plants.</title>
        <authorList>
            <person name="Chang Y."/>
            <person name="Wang S."/>
            <person name="Sekimoto S."/>
            <person name="Aerts A.L."/>
            <person name="Choi C."/>
            <person name="Clum A."/>
            <person name="LaButti K.M."/>
            <person name="Lindquist E.A."/>
            <person name="Yee Ngan C."/>
            <person name="Ohm R.A."/>
            <person name="Salamov A.A."/>
            <person name="Grigoriev I.V."/>
            <person name="Spatafora J.W."/>
            <person name="Berbee M.L."/>
        </authorList>
    </citation>
    <scope>NUCLEOTIDE SEQUENCE [LARGE SCALE GENOMIC DNA]</scope>
    <source>
        <strain evidence="2 3">JEL478</strain>
    </source>
</reference>
<feature type="compositionally biased region" description="Basic and acidic residues" evidence="1">
    <location>
        <begin position="1088"/>
        <end position="1103"/>
    </location>
</feature>
<feature type="region of interest" description="Disordered" evidence="1">
    <location>
        <begin position="734"/>
        <end position="798"/>
    </location>
</feature>
<feature type="region of interest" description="Disordered" evidence="1">
    <location>
        <begin position="908"/>
        <end position="1030"/>
    </location>
</feature>
<feature type="compositionally biased region" description="Polar residues" evidence="1">
    <location>
        <begin position="1071"/>
        <end position="1081"/>
    </location>
</feature>
<gene>
    <name evidence="2" type="ORF">M427DRAFT_27648</name>
</gene>
<organism evidence="2 3">
    <name type="scientific">Gonapodya prolifera (strain JEL478)</name>
    <name type="common">Monoblepharis prolifera</name>
    <dbReference type="NCBI Taxonomy" id="1344416"/>
    <lineage>
        <taxon>Eukaryota</taxon>
        <taxon>Fungi</taxon>
        <taxon>Fungi incertae sedis</taxon>
        <taxon>Chytridiomycota</taxon>
        <taxon>Chytridiomycota incertae sedis</taxon>
        <taxon>Monoblepharidomycetes</taxon>
        <taxon>Monoblepharidales</taxon>
        <taxon>Gonapodyaceae</taxon>
        <taxon>Gonapodya</taxon>
    </lineage>
</organism>
<feature type="compositionally biased region" description="Basic and acidic residues" evidence="1">
    <location>
        <begin position="345"/>
        <end position="357"/>
    </location>
</feature>
<evidence type="ECO:0000256" key="1">
    <source>
        <dbReference type="SAM" id="MobiDB-lite"/>
    </source>
</evidence>
<evidence type="ECO:0000313" key="3">
    <source>
        <dbReference type="Proteomes" id="UP000070544"/>
    </source>
</evidence>
<feature type="compositionally biased region" description="Basic and acidic residues" evidence="1">
    <location>
        <begin position="276"/>
        <end position="286"/>
    </location>
</feature>
<dbReference type="Proteomes" id="UP000070544">
    <property type="component" value="Unassembled WGS sequence"/>
</dbReference>
<dbReference type="EMBL" id="KQ965733">
    <property type="protein sequence ID" value="KXS21223.1"/>
    <property type="molecule type" value="Genomic_DNA"/>
</dbReference>
<feature type="compositionally biased region" description="Basic and acidic residues" evidence="1">
    <location>
        <begin position="175"/>
        <end position="184"/>
    </location>
</feature>
<feature type="compositionally biased region" description="Basic and acidic residues" evidence="1">
    <location>
        <begin position="1"/>
        <end position="13"/>
    </location>
</feature>
<dbReference type="OMA" id="ESWDSER"/>
<feature type="region of interest" description="Disordered" evidence="1">
    <location>
        <begin position="1"/>
        <end position="221"/>
    </location>
</feature>
<feature type="region of interest" description="Disordered" evidence="1">
    <location>
        <begin position="575"/>
        <end position="607"/>
    </location>
</feature>
<protein>
    <submittedName>
        <fullName evidence="2">Uncharacterized protein</fullName>
    </submittedName>
</protein>
<feature type="region of interest" description="Disordered" evidence="1">
    <location>
        <begin position="384"/>
        <end position="480"/>
    </location>
</feature>
<feature type="region of interest" description="Disordered" evidence="1">
    <location>
        <begin position="642"/>
        <end position="670"/>
    </location>
</feature>
<dbReference type="AlphaFoldDB" id="A0A139AXB9"/>
<feature type="compositionally biased region" description="Polar residues" evidence="1">
    <location>
        <begin position="387"/>
        <end position="400"/>
    </location>
</feature>
<feature type="compositionally biased region" description="Polar residues" evidence="1">
    <location>
        <begin position="935"/>
        <end position="951"/>
    </location>
</feature>
<feature type="compositionally biased region" description="Basic and acidic residues" evidence="1">
    <location>
        <begin position="80"/>
        <end position="89"/>
    </location>
</feature>
<feature type="region of interest" description="Disordered" evidence="1">
    <location>
        <begin position="814"/>
        <end position="854"/>
    </location>
</feature>
<evidence type="ECO:0000313" key="2">
    <source>
        <dbReference type="EMBL" id="KXS21223.1"/>
    </source>
</evidence>
<feature type="compositionally biased region" description="Polar residues" evidence="1">
    <location>
        <begin position="586"/>
        <end position="603"/>
    </location>
</feature>
<feature type="region of interest" description="Disordered" evidence="1">
    <location>
        <begin position="236"/>
        <end position="357"/>
    </location>
</feature>
<keyword evidence="3" id="KW-1185">Reference proteome</keyword>
<accession>A0A139AXB9</accession>
<feature type="compositionally biased region" description="Polar residues" evidence="1">
    <location>
        <begin position="869"/>
        <end position="880"/>
    </location>
</feature>
<feature type="compositionally biased region" description="Polar residues" evidence="1">
    <location>
        <begin position="321"/>
        <end position="331"/>
    </location>
</feature>
<feature type="region of interest" description="Disordered" evidence="1">
    <location>
        <begin position="1062"/>
        <end position="1120"/>
    </location>
</feature>